<proteinExistence type="predicted"/>
<gene>
    <name evidence="1" type="ORF">GCM10010976_16630</name>
</gene>
<dbReference type="RefSeq" id="WP_188463757.1">
    <property type="nucleotide sequence ID" value="NZ_BMFQ01000002.1"/>
</dbReference>
<name>A0A917GHP8_9FLAO</name>
<dbReference type="EMBL" id="BMFQ01000002">
    <property type="protein sequence ID" value="GGG45747.1"/>
    <property type="molecule type" value="Genomic_DNA"/>
</dbReference>
<organism evidence="1 2">
    <name type="scientific">Bizionia arctica</name>
    <dbReference type="NCBI Taxonomy" id="1495645"/>
    <lineage>
        <taxon>Bacteria</taxon>
        <taxon>Pseudomonadati</taxon>
        <taxon>Bacteroidota</taxon>
        <taxon>Flavobacteriia</taxon>
        <taxon>Flavobacteriales</taxon>
        <taxon>Flavobacteriaceae</taxon>
        <taxon>Bizionia</taxon>
    </lineage>
</organism>
<comment type="caution">
    <text evidence="1">The sequence shown here is derived from an EMBL/GenBank/DDBJ whole genome shotgun (WGS) entry which is preliminary data.</text>
</comment>
<dbReference type="AlphaFoldDB" id="A0A917GHP8"/>
<reference evidence="1" key="1">
    <citation type="journal article" date="2014" name="Int. J. Syst. Evol. Microbiol.">
        <title>Complete genome sequence of Corynebacterium casei LMG S-19264T (=DSM 44701T), isolated from a smear-ripened cheese.</title>
        <authorList>
            <consortium name="US DOE Joint Genome Institute (JGI-PGF)"/>
            <person name="Walter F."/>
            <person name="Albersmeier A."/>
            <person name="Kalinowski J."/>
            <person name="Ruckert C."/>
        </authorList>
    </citation>
    <scope>NUCLEOTIDE SEQUENCE</scope>
    <source>
        <strain evidence="1">CGMCC 1.12751</strain>
    </source>
</reference>
<accession>A0A917GHP8</accession>
<protein>
    <recommendedName>
        <fullName evidence="3">Macroglobulin domain-containing protein</fullName>
    </recommendedName>
</protein>
<dbReference type="Proteomes" id="UP000625976">
    <property type="component" value="Unassembled WGS sequence"/>
</dbReference>
<evidence type="ECO:0000313" key="2">
    <source>
        <dbReference type="Proteomes" id="UP000625976"/>
    </source>
</evidence>
<sequence length="576" mass="66108">MTKKNILLSLFILANLCLYSQISKEEYHYLESQIPKEKVQLHTNTNLLVTGEFLYYQITALNTETSTFSDISKITYVELIGADKKVLFKQKLKSDNGISFSEFFIPPTIKTGQYKLIAYTNWAKNNILDSFYEKDIYIINPFSNDHQLKPSTESDINSVEISKRDQELNDISKVSNNPISVSTNKSTYNSREKVTINIEKNKFNSYNGNYSLSVRKMDSVSVSKELKTSSVSKPPRNTYFLPELRGDIITGKLSADSADVSVSNKQVSLSIPGSDFLFKNSKTNASGEFYFVLSKDYTASNALLQVQESNYQDYNLHLNEEGFDEYTDFTFKSIKLNPNIRDWIKTRSIKNQIENAYLISKTDSISQNFIHEPFFNSLQTRFILDDFNRFPTIRETFTEIILTASISKKGDNYVFQVTDYKNFNINNILDSRPLVLCDGILIEDNNQIINYDADKIFSISTVSGIYIYGSKIYNGIISIATKKSDFSLSRNIEKVQLLKPVENKIYYQPDYLTDTLSRIPDYRTQLLWKPNLTLSNDASKELTFFTSDNHGLYEVVLEGYTTDGKHIKAINYFNVN</sequence>
<reference evidence="1" key="2">
    <citation type="submission" date="2020-09" db="EMBL/GenBank/DDBJ databases">
        <authorList>
            <person name="Sun Q."/>
            <person name="Zhou Y."/>
        </authorList>
    </citation>
    <scope>NUCLEOTIDE SEQUENCE</scope>
    <source>
        <strain evidence="1">CGMCC 1.12751</strain>
    </source>
</reference>
<evidence type="ECO:0008006" key="3">
    <source>
        <dbReference type="Google" id="ProtNLM"/>
    </source>
</evidence>
<keyword evidence="2" id="KW-1185">Reference proteome</keyword>
<evidence type="ECO:0000313" key="1">
    <source>
        <dbReference type="EMBL" id="GGG45747.1"/>
    </source>
</evidence>